<dbReference type="Proteomes" id="UP001162131">
    <property type="component" value="Unassembled WGS sequence"/>
</dbReference>
<accession>A0AAU9J3M8</accession>
<keyword evidence="1" id="KW-1133">Transmembrane helix</keyword>
<proteinExistence type="predicted"/>
<sequence>MHNIEWIKKFKLFINRLSSNYDKLLFLYITMVQLLLTFEFSLAVSVCFPFLSRVEIFRFLGQKNSW</sequence>
<dbReference type="EMBL" id="CAJZBQ010000028">
    <property type="protein sequence ID" value="CAG9321500.1"/>
    <property type="molecule type" value="Genomic_DNA"/>
</dbReference>
<feature type="transmembrane region" description="Helical" evidence="1">
    <location>
        <begin position="25"/>
        <end position="51"/>
    </location>
</feature>
<protein>
    <submittedName>
        <fullName evidence="2">Uncharacterized protein</fullName>
    </submittedName>
</protein>
<name>A0AAU9J3M8_9CILI</name>
<organism evidence="2 3">
    <name type="scientific">Blepharisma stoltei</name>
    <dbReference type="NCBI Taxonomy" id="1481888"/>
    <lineage>
        <taxon>Eukaryota</taxon>
        <taxon>Sar</taxon>
        <taxon>Alveolata</taxon>
        <taxon>Ciliophora</taxon>
        <taxon>Postciliodesmatophora</taxon>
        <taxon>Heterotrichea</taxon>
        <taxon>Heterotrichida</taxon>
        <taxon>Blepharismidae</taxon>
        <taxon>Blepharisma</taxon>
    </lineage>
</organism>
<comment type="caution">
    <text evidence="2">The sequence shown here is derived from an EMBL/GenBank/DDBJ whole genome shotgun (WGS) entry which is preliminary data.</text>
</comment>
<dbReference type="AlphaFoldDB" id="A0AAU9J3M8"/>
<keyword evidence="1" id="KW-0812">Transmembrane</keyword>
<keyword evidence="1" id="KW-0472">Membrane</keyword>
<gene>
    <name evidence="2" type="ORF">BSTOLATCC_MIC28780</name>
</gene>
<evidence type="ECO:0000313" key="2">
    <source>
        <dbReference type="EMBL" id="CAG9321500.1"/>
    </source>
</evidence>
<keyword evidence="3" id="KW-1185">Reference proteome</keyword>
<reference evidence="2" key="1">
    <citation type="submission" date="2021-09" db="EMBL/GenBank/DDBJ databases">
        <authorList>
            <consortium name="AG Swart"/>
            <person name="Singh M."/>
            <person name="Singh A."/>
            <person name="Seah K."/>
            <person name="Emmerich C."/>
        </authorList>
    </citation>
    <scope>NUCLEOTIDE SEQUENCE</scope>
    <source>
        <strain evidence="2">ATCC30299</strain>
    </source>
</reference>
<evidence type="ECO:0000256" key="1">
    <source>
        <dbReference type="SAM" id="Phobius"/>
    </source>
</evidence>
<evidence type="ECO:0000313" key="3">
    <source>
        <dbReference type="Proteomes" id="UP001162131"/>
    </source>
</evidence>